<evidence type="ECO:0000313" key="2">
    <source>
        <dbReference type="Proteomes" id="UP000186817"/>
    </source>
</evidence>
<reference evidence="1 2" key="1">
    <citation type="submission" date="2016-02" db="EMBL/GenBank/DDBJ databases">
        <title>Genome analysis of coral dinoflagellate symbionts highlights evolutionary adaptations to a symbiotic lifestyle.</title>
        <authorList>
            <person name="Aranda M."/>
            <person name="Li Y."/>
            <person name="Liew Y.J."/>
            <person name="Baumgarten S."/>
            <person name="Simakov O."/>
            <person name="Wilson M."/>
            <person name="Piel J."/>
            <person name="Ashoor H."/>
            <person name="Bougouffa S."/>
            <person name="Bajic V.B."/>
            <person name="Ryu T."/>
            <person name="Ravasi T."/>
            <person name="Bayer T."/>
            <person name="Micklem G."/>
            <person name="Kim H."/>
            <person name="Bhak J."/>
            <person name="Lajeunesse T.C."/>
            <person name="Voolstra C.R."/>
        </authorList>
    </citation>
    <scope>NUCLEOTIDE SEQUENCE [LARGE SCALE GENOMIC DNA]</scope>
    <source>
        <strain evidence="1 2">CCMP2467</strain>
    </source>
</reference>
<dbReference type="Proteomes" id="UP000186817">
    <property type="component" value="Unassembled WGS sequence"/>
</dbReference>
<comment type="caution">
    <text evidence="1">The sequence shown here is derived from an EMBL/GenBank/DDBJ whole genome shotgun (WGS) entry which is preliminary data.</text>
</comment>
<name>A0A1Q9D6R6_SYMMI</name>
<accession>A0A1Q9D6R6</accession>
<keyword evidence="2" id="KW-1185">Reference proteome</keyword>
<protein>
    <submittedName>
        <fullName evidence="1">Uncharacterized protein</fullName>
    </submittedName>
</protein>
<gene>
    <name evidence="1" type="ORF">AK812_SmicGene27502</name>
</gene>
<evidence type="ECO:0000313" key="1">
    <source>
        <dbReference type="EMBL" id="OLP90868.1"/>
    </source>
</evidence>
<proteinExistence type="predicted"/>
<dbReference type="EMBL" id="LSRX01000691">
    <property type="protein sequence ID" value="OLP90868.1"/>
    <property type="molecule type" value="Genomic_DNA"/>
</dbReference>
<dbReference type="AlphaFoldDB" id="A0A1Q9D6R6"/>
<sequence>MVGAGAYTIPAKKEEKKAFLQIAPSSREWCCHPEMRVPEAQRRKLVGQADALQPGPLGEKIHTELWRFITPFTKWGICQPRTCLDDVLSATHEYNFALIQMAFCLAVITGVA</sequence>
<organism evidence="1 2">
    <name type="scientific">Symbiodinium microadriaticum</name>
    <name type="common">Dinoflagellate</name>
    <name type="synonym">Zooxanthella microadriatica</name>
    <dbReference type="NCBI Taxonomy" id="2951"/>
    <lineage>
        <taxon>Eukaryota</taxon>
        <taxon>Sar</taxon>
        <taxon>Alveolata</taxon>
        <taxon>Dinophyceae</taxon>
        <taxon>Suessiales</taxon>
        <taxon>Symbiodiniaceae</taxon>
        <taxon>Symbiodinium</taxon>
    </lineage>
</organism>